<accession>A0ABR0KFJ6</accession>
<sequence>MLLPHQSPGETAPGQSIDAGSSQSTGKMQSQFHSGIGHTINFKDVDGQGQGLFATEDLSITDTVCSLGYPTMMAIGTEALPTTCYSCLTISSPAQALPRRGIEPLALKVCTGCHVVRFCNKNCQARAWSAYHKYECKIFRKCGWNFFPPHFVRAVMRIVLLHDKGVLPNEEWTQITSLTSHEDIIRKSSPSNLTMMAEDVRFLAKSTMSLEMIEKLIFIMRTNQIELLTSIYGGIGIMVDPLLSKFNHSCAANVMVYRPHWTMSSGWMSSTELSEEERTTFPEGHTTAEFAGRRRIDNILPSFYLLGPRTEREV</sequence>
<evidence type="ECO:0000256" key="2">
    <source>
        <dbReference type="ARBA" id="ARBA00022771"/>
    </source>
</evidence>
<protein>
    <recommendedName>
        <fullName evidence="6">MYND-type domain-containing protein</fullName>
    </recommendedName>
</protein>
<evidence type="ECO:0000256" key="1">
    <source>
        <dbReference type="ARBA" id="ARBA00022723"/>
    </source>
</evidence>
<name>A0ABR0KFJ6_9EURO</name>
<evidence type="ECO:0000256" key="3">
    <source>
        <dbReference type="ARBA" id="ARBA00022833"/>
    </source>
</evidence>
<dbReference type="Pfam" id="PF01753">
    <property type="entry name" value="zf-MYND"/>
    <property type="match status" value="1"/>
</dbReference>
<evidence type="ECO:0000313" key="7">
    <source>
        <dbReference type="EMBL" id="KAK5095003.1"/>
    </source>
</evidence>
<evidence type="ECO:0000256" key="5">
    <source>
        <dbReference type="SAM" id="MobiDB-lite"/>
    </source>
</evidence>
<dbReference type="SUPFAM" id="SSF82199">
    <property type="entry name" value="SET domain"/>
    <property type="match status" value="1"/>
</dbReference>
<evidence type="ECO:0000313" key="8">
    <source>
        <dbReference type="Proteomes" id="UP001345013"/>
    </source>
</evidence>
<proteinExistence type="predicted"/>
<feature type="region of interest" description="Disordered" evidence="5">
    <location>
        <begin position="1"/>
        <end position="30"/>
    </location>
</feature>
<evidence type="ECO:0000256" key="4">
    <source>
        <dbReference type="PROSITE-ProRule" id="PRU00134"/>
    </source>
</evidence>
<gene>
    <name evidence="7" type="ORF">LTR24_003220</name>
</gene>
<keyword evidence="3" id="KW-0862">Zinc</keyword>
<comment type="caution">
    <text evidence="7">The sequence shown here is derived from an EMBL/GenBank/DDBJ whole genome shotgun (WGS) entry which is preliminary data.</text>
</comment>
<reference evidence="7 8" key="1">
    <citation type="submission" date="2023-08" db="EMBL/GenBank/DDBJ databases">
        <title>Black Yeasts Isolated from many extreme environments.</title>
        <authorList>
            <person name="Coleine C."/>
            <person name="Stajich J.E."/>
            <person name="Selbmann L."/>
        </authorList>
    </citation>
    <scope>NUCLEOTIDE SEQUENCE [LARGE SCALE GENOMIC DNA]</scope>
    <source>
        <strain evidence="7 8">CCFEE 5885</strain>
    </source>
</reference>
<feature type="compositionally biased region" description="Polar residues" evidence="5">
    <location>
        <begin position="18"/>
        <end position="30"/>
    </location>
</feature>
<dbReference type="InterPro" id="IPR046341">
    <property type="entry name" value="SET_dom_sf"/>
</dbReference>
<dbReference type="Proteomes" id="UP001345013">
    <property type="component" value="Unassembled WGS sequence"/>
</dbReference>
<dbReference type="PANTHER" id="PTHR12197:SF251">
    <property type="entry name" value="EG:BACR7C10.4 PROTEIN"/>
    <property type="match status" value="1"/>
</dbReference>
<dbReference type="PROSITE" id="PS50865">
    <property type="entry name" value="ZF_MYND_2"/>
    <property type="match status" value="1"/>
</dbReference>
<dbReference type="PANTHER" id="PTHR12197">
    <property type="entry name" value="HISTONE-LYSINE N-METHYLTRANSFERASE SMYD"/>
    <property type="match status" value="1"/>
</dbReference>
<dbReference type="InterPro" id="IPR002893">
    <property type="entry name" value="Znf_MYND"/>
</dbReference>
<dbReference type="Gene3D" id="6.10.140.2220">
    <property type="match status" value="1"/>
</dbReference>
<evidence type="ECO:0000259" key="6">
    <source>
        <dbReference type="PROSITE" id="PS50865"/>
    </source>
</evidence>
<keyword evidence="8" id="KW-1185">Reference proteome</keyword>
<organism evidence="7 8">
    <name type="scientific">Lithohypha guttulata</name>
    <dbReference type="NCBI Taxonomy" id="1690604"/>
    <lineage>
        <taxon>Eukaryota</taxon>
        <taxon>Fungi</taxon>
        <taxon>Dikarya</taxon>
        <taxon>Ascomycota</taxon>
        <taxon>Pezizomycotina</taxon>
        <taxon>Eurotiomycetes</taxon>
        <taxon>Chaetothyriomycetidae</taxon>
        <taxon>Chaetothyriales</taxon>
        <taxon>Trichomeriaceae</taxon>
        <taxon>Lithohypha</taxon>
    </lineage>
</organism>
<dbReference type="EMBL" id="JAVRRG010000030">
    <property type="protein sequence ID" value="KAK5095003.1"/>
    <property type="molecule type" value="Genomic_DNA"/>
</dbReference>
<dbReference type="Gene3D" id="2.170.270.10">
    <property type="entry name" value="SET domain"/>
    <property type="match status" value="1"/>
</dbReference>
<keyword evidence="1" id="KW-0479">Metal-binding</keyword>
<dbReference type="InterPro" id="IPR050869">
    <property type="entry name" value="H3K4_H4K5_MeTrfase"/>
</dbReference>
<keyword evidence="2 4" id="KW-0863">Zinc-finger</keyword>
<feature type="domain" description="MYND-type" evidence="6">
    <location>
        <begin position="84"/>
        <end position="136"/>
    </location>
</feature>